<dbReference type="AlphaFoldDB" id="A0AAD5GQA2"/>
<evidence type="ECO:0000313" key="2">
    <source>
        <dbReference type="EMBL" id="KAI7748048.1"/>
    </source>
</evidence>
<evidence type="ECO:0000313" key="3">
    <source>
        <dbReference type="Proteomes" id="UP001206925"/>
    </source>
</evidence>
<comment type="caution">
    <text evidence="2">The sequence shown here is derived from an EMBL/GenBank/DDBJ whole genome shotgun (WGS) entry which is preliminary data.</text>
</comment>
<keyword evidence="3" id="KW-1185">Reference proteome</keyword>
<feature type="coiled-coil region" evidence="1">
    <location>
        <begin position="66"/>
        <end position="93"/>
    </location>
</feature>
<sequence>MAPENFNPNGNTSKSPWEDGFLDSLALVNSEKAVKEITEQPDDQLLEFSEAMRTVSKVLRRAAEGKSSAQAEAAEWKRKYELERERNLQLEKKEHNSNCTVEKVDSSASHLKVMSETKEPSQYCNEKYGIYSHEVLQDREQNAYSNVHGCKFIRKASFKLHWHCKGEKNDQHKHDIVSFEKGNITTAERSSKQICLKWESAPQTVLILTKPNSTSVKVICAEMVVEGEEVKYLRGTKGKNRTHDRVLILRLCADLERR</sequence>
<proteinExistence type="predicted"/>
<evidence type="ECO:0000256" key="1">
    <source>
        <dbReference type="SAM" id="Coils"/>
    </source>
</evidence>
<name>A0AAD5GQA2_AMBAR</name>
<reference evidence="2" key="1">
    <citation type="submission" date="2022-06" db="EMBL/GenBank/DDBJ databases">
        <title>Uncovering the hologenomic basis of an extraordinary plant invasion.</title>
        <authorList>
            <person name="Bieker V.C."/>
            <person name="Martin M.D."/>
            <person name="Gilbert T."/>
            <person name="Hodgins K."/>
            <person name="Battlay P."/>
            <person name="Petersen B."/>
            <person name="Wilson J."/>
        </authorList>
    </citation>
    <scope>NUCLEOTIDE SEQUENCE</scope>
    <source>
        <strain evidence="2">AA19_3_7</strain>
        <tissue evidence="2">Leaf</tissue>
    </source>
</reference>
<keyword evidence="1" id="KW-0175">Coiled coil</keyword>
<protein>
    <submittedName>
        <fullName evidence="2">Uncharacterized protein</fullName>
    </submittedName>
</protein>
<organism evidence="2 3">
    <name type="scientific">Ambrosia artemisiifolia</name>
    <name type="common">Common ragweed</name>
    <dbReference type="NCBI Taxonomy" id="4212"/>
    <lineage>
        <taxon>Eukaryota</taxon>
        <taxon>Viridiplantae</taxon>
        <taxon>Streptophyta</taxon>
        <taxon>Embryophyta</taxon>
        <taxon>Tracheophyta</taxon>
        <taxon>Spermatophyta</taxon>
        <taxon>Magnoliopsida</taxon>
        <taxon>eudicotyledons</taxon>
        <taxon>Gunneridae</taxon>
        <taxon>Pentapetalae</taxon>
        <taxon>asterids</taxon>
        <taxon>campanulids</taxon>
        <taxon>Asterales</taxon>
        <taxon>Asteraceae</taxon>
        <taxon>Asteroideae</taxon>
        <taxon>Heliantheae alliance</taxon>
        <taxon>Heliantheae</taxon>
        <taxon>Ambrosia</taxon>
    </lineage>
</organism>
<dbReference type="EMBL" id="JAMZMK010006614">
    <property type="protein sequence ID" value="KAI7748048.1"/>
    <property type="molecule type" value="Genomic_DNA"/>
</dbReference>
<accession>A0AAD5GQA2</accession>
<gene>
    <name evidence="2" type="ORF">M8C21_028552</name>
</gene>
<dbReference type="Proteomes" id="UP001206925">
    <property type="component" value="Unassembled WGS sequence"/>
</dbReference>